<dbReference type="PANTHER" id="PTHR37833">
    <property type="entry name" value="LIPOPROTEIN-RELATED"/>
    <property type="match status" value="1"/>
</dbReference>
<reference evidence="1 2" key="1">
    <citation type="submission" date="2019-02" db="EMBL/GenBank/DDBJ databases">
        <title>Bacterial novel species Emticicia sp. 17J42-9 isolated from soil.</title>
        <authorList>
            <person name="Jung H.-Y."/>
        </authorList>
    </citation>
    <scope>NUCLEOTIDE SEQUENCE [LARGE SCALE GENOMIC DNA]</scope>
    <source>
        <strain evidence="1 2">17J42-9</strain>
    </source>
</reference>
<dbReference type="OrthoDB" id="826619at2"/>
<protein>
    <submittedName>
        <fullName evidence="1">DUF1573 domain-containing protein</fullName>
    </submittedName>
</protein>
<proteinExistence type="predicted"/>
<dbReference type="InterPro" id="IPR013783">
    <property type="entry name" value="Ig-like_fold"/>
</dbReference>
<dbReference type="Gene3D" id="2.60.40.10">
    <property type="entry name" value="Immunoglobulins"/>
    <property type="match status" value="1"/>
</dbReference>
<dbReference type="PANTHER" id="PTHR37833:SF1">
    <property type="entry name" value="SIGNAL PEPTIDE PROTEIN"/>
    <property type="match status" value="1"/>
</dbReference>
<comment type="caution">
    <text evidence="1">The sequence shown here is derived from an EMBL/GenBank/DDBJ whole genome shotgun (WGS) entry which is preliminary data.</text>
</comment>
<dbReference type="Pfam" id="PF07610">
    <property type="entry name" value="DUF1573"/>
    <property type="match status" value="1"/>
</dbReference>
<dbReference type="InterPro" id="IPR011467">
    <property type="entry name" value="DUF1573"/>
</dbReference>
<dbReference type="RefSeq" id="WP_130023169.1">
    <property type="nucleotide sequence ID" value="NZ_SEWF01000039.1"/>
</dbReference>
<evidence type="ECO:0000313" key="1">
    <source>
        <dbReference type="EMBL" id="RYU93666.1"/>
    </source>
</evidence>
<dbReference type="AlphaFoldDB" id="A0A4Q5LVB7"/>
<name>A0A4Q5LVB7_9BACT</name>
<gene>
    <name evidence="1" type="ORF">EWM59_20740</name>
</gene>
<sequence>MKKILLGLFTVVILGGLNFSCNLVDSKSNMSSADSLAVVENAPKIEFAQESFDFGTLKEGDIKEHEFIFTNTGKSPLQILRVEVQCGCTVASKPETPVGVGQKDKIVVRFNSLGKVGVNKKFVTIYSNAIPPQTVLSFTAEVLSKQTGDSTQALLDKAKKVMK</sequence>
<dbReference type="Proteomes" id="UP000293162">
    <property type="component" value="Unassembled WGS sequence"/>
</dbReference>
<accession>A0A4Q5LVB7</accession>
<organism evidence="1 2">
    <name type="scientific">Emticicia agri</name>
    <dbReference type="NCBI Taxonomy" id="2492393"/>
    <lineage>
        <taxon>Bacteria</taxon>
        <taxon>Pseudomonadati</taxon>
        <taxon>Bacteroidota</taxon>
        <taxon>Cytophagia</taxon>
        <taxon>Cytophagales</taxon>
        <taxon>Leadbetterellaceae</taxon>
        <taxon>Emticicia</taxon>
    </lineage>
</organism>
<keyword evidence="2" id="KW-1185">Reference proteome</keyword>
<evidence type="ECO:0000313" key="2">
    <source>
        <dbReference type="Proteomes" id="UP000293162"/>
    </source>
</evidence>
<dbReference type="EMBL" id="SEWF01000039">
    <property type="protein sequence ID" value="RYU93666.1"/>
    <property type="molecule type" value="Genomic_DNA"/>
</dbReference>